<keyword evidence="1" id="KW-0812">Transmembrane</keyword>
<evidence type="ECO:0000313" key="3">
    <source>
        <dbReference type="Proteomes" id="UP000076794"/>
    </source>
</evidence>
<keyword evidence="1" id="KW-0472">Membrane</keyword>
<dbReference type="OrthoDB" id="3822725at2"/>
<feature type="transmembrane region" description="Helical" evidence="1">
    <location>
        <begin position="243"/>
        <end position="264"/>
    </location>
</feature>
<dbReference type="Proteomes" id="UP000076794">
    <property type="component" value="Chromosome"/>
</dbReference>
<reference evidence="2 3" key="1">
    <citation type="submission" date="2016-01" db="EMBL/GenBank/DDBJ databases">
        <title>Complete genome sequence of a soil Actinobacterium, Isoptericola dokdonensis DS-3.</title>
        <authorList>
            <person name="Kwon S.-K."/>
            <person name="Kim J.F."/>
        </authorList>
    </citation>
    <scope>NUCLEOTIDE SEQUENCE [LARGE SCALE GENOMIC DNA]</scope>
    <source>
        <strain evidence="2 3">DS-3</strain>
    </source>
</reference>
<evidence type="ECO:0000256" key="1">
    <source>
        <dbReference type="SAM" id="Phobius"/>
    </source>
</evidence>
<dbReference type="STRING" id="1300344.I598_2705"/>
<dbReference type="RefSeq" id="WP_068203388.1">
    <property type="nucleotide sequence ID" value="NZ_CP014209.1"/>
</dbReference>
<feature type="transmembrane region" description="Helical" evidence="1">
    <location>
        <begin position="44"/>
        <end position="64"/>
    </location>
</feature>
<proteinExistence type="predicted"/>
<dbReference type="PATRIC" id="fig|1300344.3.peg.2719"/>
<feature type="transmembrane region" description="Helical" evidence="1">
    <location>
        <begin position="70"/>
        <end position="94"/>
    </location>
</feature>
<protein>
    <submittedName>
        <fullName evidence="2">ABC-2 family transporter protein</fullName>
    </submittedName>
</protein>
<keyword evidence="1" id="KW-1133">Transmembrane helix</keyword>
<feature type="transmembrane region" description="Helical" evidence="1">
    <location>
        <begin position="160"/>
        <end position="183"/>
    </location>
</feature>
<feature type="transmembrane region" description="Helical" evidence="1">
    <location>
        <begin position="190"/>
        <end position="210"/>
    </location>
</feature>
<accession>A0A161IJL1</accession>
<feature type="transmembrane region" description="Helical" evidence="1">
    <location>
        <begin position="115"/>
        <end position="140"/>
    </location>
</feature>
<dbReference type="KEGG" id="ido:I598_2705"/>
<dbReference type="EMBL" id="CP014209">
    <property type="protein sequence ID" value="ANC32234.1"/>
    <property type="molecule type" value="Genomic_DNA"/>
</dbReference>
<dbReference type="AlphaFoldDB" id="A0A161IJL1"/>
<name>A0A161IJL1_9MICO</name>
<keyword evidence="3" id="KW-1185">Reference proteome</keyword>
<sequence length="274" mass="29122">MTTVDRTLSPPPTLTSRSDVPAVTFGRLVLVEWRKQLDTRAGRWLLIVIAAVTAAVMLVMGAVGDGNVPFEAFLIGSSTPLAMLLPIVAILAATSEWSQRTALTTFTLEPRRLRVIWAKAVTAVGSGVAFYVVAVGIAALAHLWVVTFRDATPDWSMGTVTWGTLVMVAIWMLSGVAFGLAFLSTPTAIVTYLVLPVVVSTVAVFVTAWADVWPWIDLSTASAPLMTDPAMAAQLDLSSGGEMWAQIATSTLVWVGIPLAVGIARVTRGEIKTA</sequence>
<evidence type="ECO:0000313" key="2">
    <source>
        <dbReference type="EMBL" id="ANC32234.1"/>
    </source>
</evidence>
<organism evidence="2 3">
    <name type="scientific">Isoptericola dokdonensis DS-3</name>
    <dbReference type="NCBI Taxonomy" id="1300344"/>
    <lineage>
        <taxon>Bacteria</taxon>
        <taxon>Bacillati</taxon>
        <taxon>Actinomycetota</taxon>
        <taxon>Actinomycetes</taxon>
        <taxon>Micrococcales</taxon>
        <taxon>Promicromonosporaceae</taxon>
        <taxon>Isoptericola</taxon>
    </lineage>
</organism>
<gene>
    <name evidence="2" type="ORF">I598_2705</name>
</gene>